<evidence type="ECO:0000256" key="3">
    <source>
        <dbReference type="ARBA" id="ARBA00022833"/>
    </source>
</evidence>
<protein>
    <submittedName>
        <fullName evidence="8">Zn-dependent alcohol dehydrogenase</fullName>
    </submittedName>
</protein>
<comment type="caution">
    <text evidence="8">The sequence shown here is derived from an EMBL/GenBank/DDBJ whole genome shotgun (WGS) entry which is preliminary data.</text>
</comment>
<dbReference type="InterPro" id="IPR011032">
    <property type="entry name" value="GroES-like_sf"/>
</dbReference>
<keyword evidence="4" id="KW-0560">Oxidoreductase</keyword>
<dbReference type="Gene3D" id="3.40.50.720">
    <property type="entry name" value="NAD(P)-binding Rossmann-like Domain"/>
    <property type="match status" value="1"/>
</dbReference>
<dbReference type="CDD" id="cd08279">
    <property type="entry name" value="Zn_ADH_class_III"/>
    <property type="match status" value="1"/>
</dbReference>
<keyword evidence="2 6" id="KW-0479">Metal-binding</keyword>
<keyword evidence="9" id="KW-1185">Reference proteome</keyword>
<dbReference type="InterPro" id="IPR020843">
    <property type="entry name" value="ER"/>
</dbReference>
<sequence>MRAAVLHTPGEPMTIEEVEIAAPGPGEVLVEVRASGICHSDFLASRTLPPGLLPIILGHEVAGVVLEVGPGVRRLTPGDHVVACEVSHCGHCVECISGRPARCIRTIETERQQDADSRLSLDGKAVAAFSHIGGFAERILLHPNNLAIVPKELPFDRAAVLGCAVATGAGAAINTASVRVGDTVAVFGCGGVGLSALQGAALAGARRVIAIDIQLAKLDLARRFGATDTIDASDTDAVTEVLRLTDGIGVDYAFEAAGVTSTARQAIAATRPTGTTFLIGMQSPGTILEFDVFQELMLDKKSIHSVYMGSTNPQRDIPLYAELYLQGRFNLDDLVSRHVSLDDLEEGFASFQNGSVARTVVTSFR</sequence>
<dbReference type="InterPro" id="IPR002328">
    <property type="entry name" value="ADH_Zn_CS"/>
</dbReference>
<dbReference type="SUPFAM" id="SSF50129">
    <property type="entry name" value="GroES-like"/>
    <property type="match status" value="2"/>
</dbReference>
<gene>
    <name evidence="8" type="ORF">GCM10022381_28050</name>
</gene>
<organism evidence="8 9">
    <name type="scientific">Leifsonia kafniensis</name>
    <dbReference type="NCBI Taxonomy" id="475957"/>
    <lineage>
        <taxon>Bacteria</taxon>
        <taxon>Bacillati</taxon>
        <taxon>Actinomycetota</taxon>
        <taxon>Actinomycetes</taxon>
        <taxon>Micrococcales</taxon>
        <taxon>Microbacteriaceae</taxon>
        <taxon>Leifsonia</taxon>
    </lineage>
</organism>
<evidence type="ECO:0000256" key="1">
    <source>
        <dbReference type="ARBA" id="ARBA00008072"/>
    </source>
</evidence>
<keyword evidence="5" id="KW-0520">NAD</keyword>
<evidence type="ECO:0000313" key="8">
    <source>
        <dbReference type="EMBL" id="GAA3884257.1"/>
    </source>
</evidence>
<comment type="cofactor">
    <cofactor evidence="6">
        <name>Zn(2+)</name>
        <dbReference type="ChEBI" id="CHEBI:29105"/>
    </cofactor>
</comment>
<evidence type="ECO:0000256" key="2">
    <source>
        <dbReference type="ARBA" id="ARBA00022723"/>
    </source>
</evidence>
<dbReference type="InterPro" id="IPR036291">
    <property type="entry name" value="NAD(P)-bd_dom_sf"/>
</dbReference>
<accession>A0ABP7KPX7</accession>
<evidence type="ECO:0000259" key="7">
    <source>
        <dbReference type="SMART" id="SM00829"/>
    </source>
</evidence>
<dbReference type="InterPro" id="IPR013149">
    <property type="entry name" value="ADH-like_C"/>
</dbReference>
<dbReference type="Gene3D" id="3.90.180.10">
    <property type="entry name" value="Medium-chain alcohol dehydrogenases, catalytic domain"/>
    <property type="match status" value="1"/>
</dbReference>
<evidence type="ECO:0000256" key="4">
    <source>
        <dbReference type="ARBA" id="ARBA00023002"/>
    </source>
</evidence>
<dbReference type="PANTHER" id="PTHR43880">
    <property type="entry name" value="ALCOHOL DEHYDROGENASE"/>
    <property type="match status" value="1"/>
</dbReference>
<dbReference type="SMART" id="SM00829">
    <property type="entry name" value="PKS_ER"/>
    <property type="match status" value="1"/>
</dbReference>
<feature type="domain" description="Enoyl reductase (ER)" evidence="7">
    <location>
        <begin position="10"/>
        <end position="361"/>
    </location>
</feature>
<evidence type="ECO:0000313" key="9">
    <source>
        <dbReference type="Proteomes" id="UP001501803"/>
    </source>
</evidence>
<dbReference type="Proteomes" id="UP001501803">
    <property type="component" value="Unassembled WGS sequence"/>
</dbReference>
<dbReference type="Pfam" id="PF08240">
    <property type="entry name" value="ADH_N"/>
    <property type="match status" value="1"/>
</dbReference>
<name>A0ABP7KPX7_9MICO</name>
<dbReference type="Pfam" id="PF00107">
    <property type="entry name" value="ADH_zinc_N"/>
    <property type="match status" value="1"/>
</dbReference>
<reference evidence="9" key="1">
    <citation type="journal article" date="2019" name="Int. J. Syst. Evol. Microbiol.">
        <title>The Global Catalogue of Microorganisms (GCM) 10K type strain sequencing project: providing services to taxonomists for standard genome sequencing and annotation.</title>
        <authorList>
            <consortium name="The Broad Institute Genomics Platform"/>
            <consortium name="The Broad Institute Genome Sequencing Center for Infectious Disease"/>
            <person name="Wu L."/>
            <person name="Ma J."/>
        </authorList>
    </citation>
    <scope>NUCLEOTIDE SEQUENCE [LARGE SCALE GENOMIC DNA]</scope>
    <source>
        <strain evidence="9">JCM 17021</strain>
    </source>
</reference>
<dbReference type="EMBL" id="BAABCN010000008">
    <property type="protein sequence ID" value="GAA3884257.1"/>
    <property type="molecule type" value="Genomic_DNA"/>
</dbReference>
<evidence type="ECO:0000256" key="6">
    <source>
        <dbReference type="RuleBase" id="RU361277"/>
    </source>
</evidence>
<proteinExistence type="inferred from homology"/>
<keyword evidence="3 6" id="KW-0862">Zinc</keyword>
<comment type="similarity">
    <text evidence="1 6">Belongs to the zinc-containing alcohol dehydrogenase family.</text>
</comment>
<dbReference type="PROSITE" id="PS00059">
    <property type="entry name" value="ADH_ZINC"/>
    <property type="match status" value="1"/>
</dbReference>
<dbReference type="SUPFAM" id="SSF51735">
    <property type="entry name" value="NAD(P)-binding Rossmann-fold domains"/>
    <property type="match status" value="1"/>
</dbReference>
<evidence type="ECO:0000256" key="5">
    <source>
        <dbReference type="ARBA" id="ARBA00023027"/>
    </source>
</evidence>
<dbReference type="PANTHER" id="PTHR43880:SF12">
    <property type="entry name" value="ALCOHOL DEHYDROGENASE CLASS-3"/>
    <property type="match status" value="1"/>
</dbReference>
<dbReference type="InterPro" id="IPR013154">
    <property type="entry name" value="ADH-like_N"/>
</dbReference>